<keyword evidence="2" id="KW-0732">Signal</keyword>
<protein>
    <recommendedName>
        <fullName evidence="5">DUF1579 domain-containing protein</fullName>
    </recommendedName>
</protein>
<evidence type="ECO:0000313" key="3">
    <source>
        <dbReference type="EMBL" id="QEL14492.1"/>
    </source>
</evidence>
<dbReference type="Proteomes" id="UP000324974">
    <property type="component" value="Chromosome"/>
</dbReference>
<keyword evidence="4" id="KW-1185">Reference proteome</keyword>
<feature type="chain" id="PRO_5023053811" description="DUF1579 domain-containing protein" evidence="2">
    <location>
        <begin position="23"/>
        <end position="200"/>
    </location>
</feature>
<evidence type="ECO:0000313" key="4">
    <source>
        <dbReference type="Proteomes" id="UP000324974"/>
    </source>
</evidence>
<dbReference type="EMBL" id="CP042425">
    <property type="protein sequence ID" value="QEL14492.1"/>
    <property type="molecule type" value="Genomic_DNA"/>
</dbReference>
<sequence>MRQWRAITVMACFFALAILAGAQQPPPGKKDDAKKDPQQAFEPRSGPGAGQKFLEKFVGDWAVEKKFFPRDGGQPSVSKGTCKQEMIHAGRFLRSEFTFEGTAGKSTGTGVIGFEPDTALFTSSWIDSRQTRMSFRKSKEKFTGEKIELFGSGLGAEPEMRKSKTITTLEDDGKKIVHKQFSIAADGTERQVMELAMTKK</sequence>
<dbReference type="InterPro" id="IPR011473">
    <property type="entry name" value="DUF1579"/>
</dbReference>
<accession>A0A5C1A9K7</accession>
<proteinExistence type="predicted"/>
<evidence type="ECO:0000256" key="1">
    <source>
        <dbReference type="SAM" id="MobiDB-lite"/>
    </source>
</evidence>
<reference evidence="4" key="1">
    <citation type="submission" date="2019-08" db="EMBL/GenBank/DDBJ databases">
        <title>Limnoglobus roseus gen. nov., sp. nov., a novel freshwater planctomycete with a giant genome from the family Gemmataceae.</title>
        <authorList>
            <person name="Kulichevskaya I.S."/>
            <person name="Naumoff D.G."/>
            <person name="Miroshnikov K."/>
            <person name="Ivanova A."/>
            <person name="Philippov D.A."/>
            <person name="Hakobyan A."/>
            <person name="Rijpstra I.C."/>
            <person name="Sinninghe Damste J.S."/>
            <person name="Liesack W."/>
            <person name="Dedysh S.N."/>
        </authorList>
    </citation>
    <scope>NUCLEOTIDE SEQUENCE [LARGE SCALE GENOMIC DNA]</scope>
    <source>
        <strain evidence="4">PX52</strain>
    </source>
</reference>
<name>A0A5C1A9K7_9BACT</name>
<evidence type="ECO:0000256" key="2">
    <source>
        <dbReference type="SAM" id="SignalP"/>
    </source>
</evidence>
<feature type="signal peptide" evidence="2">
    <location>
        <begin position="1"/>
        <end position="22"/>
    </location>
</feature>
<organism evidence="3 4">
    <name type="scientific">Limnoglobus roseus</name>
    <dbReference type="NCBI Taxonomy" id="2598579"/>
    <lineage>
        <taxon>Bacteria</taxon>
        <taxon>Pseudomonadati</taxon>
        <taxon>Planctomycetota</taxon>
        <taxon>Planctomycetia</taxon>
        <taxon>Gemmatales</taxon>
        <taxon>Gemmataceae</taxon>
        <taxon>Limnoglobus</taxon>
    </lineage>
</organism>
<dbReference type="RefSeq" id="WP_149109383.1">
    <property type="nucleotide sequence ID" value="NZ_CP042425.1"/>
</dbReference>
<gene>
    <name evidence="3" type="ORF">PX52LOC_01381</name>
</gene>
<feature type="compositionally biased region" description="Basic and acidic residues" evidence="1">
    <location>
        <begin position="28"/>
        <end position="37"/>
    </location>
</feature>
<evidence type="ECO:0008006" key="5">
    <source>
        <dbReference type="Google" id="ProtNLM"/>
    </source>
</evidence>
<dbReference type="Pfam" id="PF07617">
    <property type="entry name" value="DUF1579"/>
    <property type="match status" value="1"/>
</dbReference>
<dbReference type="OrthoDB" id="272914at2"/>
<dbReference type="AlphaFoldDB" id="A0A5C1A9K7"/>
<feature type="region of interest" description="Disordered" evidence="1">
    <location>
        <begin position="24"/>
        <end position="51"/>
    </location>
</feature>
<dbReference type="KEGG" id="lrs:PX52LOC_01381"/>